<evidence type="ECO:0000313" key="6">
    <source>
        <dbReference type="Proteomes" id="UP000523079"/>
    </source>
</evidence>
<feature type="chain" id="PRO_5030589514" evidence="3">
    <location>
        <begin position="25"/>
        <end position="614"/>
    </location>
</feature>
<sequence length="614" mass="62824">MLALAVLLAAAGALLGPLSRPARAEETSKLMLVLDSSGSMAQKSQGEVKIDAARKALTQTVGSLPASVNVGFRVFGATVFNAGDKGACTDSQLKVPVGTDNQGQLDAAIKAVKPYGETPIGYALQQAAKDLGSSGKRTIVLVTDGESTCKPDPCDVASTLTRSGTGLAIDVIGLNVDGSAQSQLKCIASRGKGSYYDAADAETLANSLQTLVQRSRRNFQVGGTPVVGSAAPAQAPVITAGEYNDELPPTGAGDLRWYHLYRNIVGSTLHVSASINRLGRPDAVALEVRTPSGQLCATSSAFRADAFGSNLLSAAVSVGPRAGKAPVAACTSSNDLLVAVRHADRVDGTPVYGGKQTDQVSLQVIEERPVSGVAGLPKPATAGKFVPQFGGSTKPVVGGSSFDDAPTLGQGAYSSNLVPGETQVFLVKQTWGQSVDATLTFPGASGKLASQLGNGQVRANITMFSPNRGPATTNAGGQENVLTKERLVLGLSSTPVRYLNRSQDVTRASSYLPGSYAVVVSLSADPQNQNYVVPYLLNLDVRGRSSGAPDYVANPTPAPAPPSPTPVPAPGSRSGGVTTGTVIGIVVAVAVLLGAGVTAVIVRRRRRRGDAAAG</sequence>
<dbReference type="InterPro" id="IPR036465">
    <property type="entry name" value="vWFA_dom_sf"/>
</dbReference>
<comment type="caution">
    <text evidence="5">The sequence shown here is derived from an EMBL/GenBank/DDBJ whole genome shotgun (WGS) entry which is preliminary data.</text>
</comment>
<evidence type="ECO:0000256" key="2">
    <source>
        <dbReference type="SAM" id="Phobius"/>
    </source>
</evidence>
<feature type="signal peptide" evidence="3">
    <location>
        <begin position="1"/>
        <end position="24"/>
    </location>
</feature>
<dbReference type="SMART" id="SM00327">
    <property type="entry name" value="VWA"/>
    <property type="match status" value="1"/>
</dbReference>
<keyword evidence="2" id="KW-0812">Transmembrane</keyword>
<evidence type="ECO:0000256" key="1">
    <source>
        <dbReference type="SAM" id="MobiDB-lite"/>
    </source>
</evidence>
<feature type="domain" description="VWFA" evidence="4">
    <location>
        <begin position="29"/>
        <end position="211"/>
    </location>
</feature>
<feature type="transmembrane region" description="Helical" evidence="2">
    <location>
        <begin position="582"/>
        <end position="602"/>
    </location>
</feature>
<protein>
    <submittedName>
        <fullName evidence="5">Ca-activated chloride channel family protein</fullName>
    </submittedName>
</protein>
<dbReference type="Proteomes" id="UP000523079">
    <property type="component" value="Unassembled WGS sequence"/>
</dbReference>
<dbReference type="Gene3D" id="3.40.50.410">
    <property type="entry name" value="von Willebrand factor, type A domain"/>
    <property type="match status" value="1"/>
</dbReference>
<evidence type="ECO:0000256" key="3">
    <source>
        <dbReference type="SAM" id="SignalP"/>
    </source>
</evidence>
<accession>A0A7W3IT72</accession>
<proteinExistence type="predicted"/>
<name>A0A7W3IT72_9ACTN</name>
<dbReference type="PANTHER" id="PTHR37947">
    <property type="entry name" value="BLL2462 PROTEIN"/>
    <property type="match status" value="1"/>
</dbReference>
<dbReference type="SUPFAM" id="SSF53300">
    <property type="entry name" value="vWA-like"/>
    <property type="match status" value="1"/>
</dbReference>
<keyword evidence="6" id="KW-1185">Reference proteome</keyword>
<dbReference type="AlphaFoldDB" id="A0A7W3IT72"/>
<dbReference type="Pfam" id="PF13519">
    <property type="entry name" value="VWA_2"/>
    <property type="match status" value="1"/>
</dbReference>
<organism evidence="5 6">
    <name type="scientific">Microlunatus kandeliicorticis</name>
    <dbReference type="NCBI Taxonomy" id="1759536"/>
    <lineage>
        <taxon>Bacteria</taxon>
        <taxon>Bacillati</taxon>
        <taxon>Actinomycetota</taxon>
        <taxon>Actinomycetes</taxon>
        <taxon>Propionibacteriales</taxon>
        <taxon>Propionibacteriaceae</taxon>
        <taxon>Microlunatus</taxon>
    </lineage>
</organism>
<feature type="region of interest" description="Disordered" evidence="1">
    <location>
        <begin position="547"/>
        <end position="574"/>
    </location>
</feature>
<dbReference type="PROSITE" id="PS50234">
    <property type="entry name" value="VWFA"/>
    <property type="match status" value="1"/>
</dbReference>
<dbReference type="InterPro" id="IPR002035">
    <property type="entry name" value="VWF_A"/>
</dbReference>
<feature type="compositionally biased region" description="Pro residues" evidence="1">
    <location>
        <begin position="556"/>
        <end position="569"/>
    </location>
</feature>
<evidence type="ECO:0000313" key="5">
    <source>
        <dbReference type="EMBL" id="MBA8794813.1"/>
    </source>
</evidence>
<reference evidence="5 6" key="1">
    <citation type="submission" date="2020-07" db="EMBL/GenBank/DDBJ databases">
        <title>Sequencing the genomes of 1000 actinobacteria strains.</title>
        <authorList>
            <person name="Klenk H.-P."/>
        </authorList>
    </citation>
    <scope>NUCLEOTIDE SEQUENCE [LARGE SCALE GENOMIC DNA]</scope>
    <source>
        <strain evidence="5 6">DSM 100723</strain>
    </source>
</reference>
<dbReference type="EMBL" id="JACGWT010000003">
    <property type="protein sequence ID" value="MBA8794813.1"/>
    <property type="molecule type" value="Genomic_DNA"/>
</dbReference>
<dbReference type="PANTHER" id="PTHR37947:SF1">
    <property type="entry name" value="BLL2462 PROTEIN"/>
    <property type="match status" value="1"/>
</dbReference>
<gene>
    <name evidence="5" type="ORF">FHX74_002432</name>
</gene>
<keyword evidence="3" id="KW-0732">Signal</keyword>
<keyword evidence="2" id="KW-0472">Membrane</keyword>
<evidence type="ECO:0000259" key="4">
    <source>
        <dbReference type="PROSITE" id="PS50234"/>
    </source>
</evidence>
<keyword evidence="2" id="KW-1133">Transmembrane helix</keyword>